<accession>A0ABS9XUG0</accession>
<comment type="caution">
    <text evidence="1">The sequence shown here is derived from an EMBL/GenBank/DDBJ whole genome shotgun (WGS) entry which is preliminary data.</text>
</comment>
<dbReference type="EMBL" id="JALDAX010000018">
    <property type="protein sequence ID" value="MCI3244971.1"/>
    <property type="molecule type" value="Genomic_DNA"/>
</dbReference>
<gene>
    <name evidence="1" type="ORF">MQN93_35205</name>
</gene>
<evidence type="ECO:0000313" key="2">
    <source>
        <dbReference type="Proteomes" id="UP001165270"/>
    </source>
</evidence>
<dbReference type="Proteomes" id="UP001165270">
    <property type="component" value="Unassembled WGS sequence"/>
</dbReference>
<reference evidence="1" key="1">
    <citation type="submission" date="2022-03" db="EMBL/GenBank/DDBJ databases">
        <title>Streptomyces 7R015 and 7R016 isolated from Barleria lupulina in Thailand.</title>
        <authorList>
            <person name="Kanchanasin P."/>
            <person name="Phongsopitanun W."/>
            <person name="Tanasupawat S."/>
        </authorList>
    </citation>
    <scope>NUCLEOTIDE SEQUENCE</scope>
    <source>
        <strain evidence="1">7R016</strain>
    </source>
</reference>
<dbReference type="RefSeq" id="WP_016430142.1">
    <property type="nucleotide sequence ID" value="NZ_JALDAX010000018.1"/>
</dbReference>
<evidence type="ECO:0000313" key="1">
    <source>
        <dbReference type="EMBL" id="MCI3244971.1"/>
    </source>
</evidence>
<protein>
    <submittedName>
        <fullName evidence="1">Uncharacterized protein</fullName>
    </submittedName>
</protein>
<name>A0ABS9XUG0_9ACTN</name>
<sequence length="110" mass="11858">MNCATTGAGGSLTLNGYYANTTESFSVRLAVTDTLADDHHVRVRLVGKGPGGTPINWAWHYNYDGYATQKVWNTTAQYSSGLADIGVQVARYEGDTYLNSCTKWGASEGI</sequence>
<proteinExistence type="predicted"/>
<organism evidence="1 2">
    <name type="scientific">Streptomyces spinosisporus</name>
    <dbReference type="NCBI Taxonomy" id="2927582"/>
    <lineage>
        <taxon>Bacteria</taxon>
        <taxon>Bacillati</taxon>
        <taxon>Actinomycetota</taxon>
        <taxon>Actinomycetes</taxon>
        <taxon>Kitasatosporales</taxon>
        <taxon>Streptomycetaceae</taxon>
        <taxon>Streptomyces</taxon>
    </lineage>
</organism>
<keyword evidence="2" id="KW-1185">Reference proteome</keyword>